<dbReference type="Proteomes" id="UP000828390">
    <property type="component" value="Unassembled WGS sequence"/>
</dbReference>
<reference evidence="1" key="2">
    <citation type="submission" date="2020-11" db="EMBL/GenBank/DDBJ databases">
        <authorList>
            <person name="McCartney M.A."/>
            <person name="Auch B."/>
            <person name="Kono T."/>
            <person name="Mallez S."/>
            <person name="Becker A."/>
            <person name="Gohl D.M."/>
            <person name="Silverstein K.A.T."/>
            <person name="Koren S."/>
            <person name="Bechman K.B."/>
            <person name="Herman A."/>
            <person name="Abrahante J.E."/>
            <person name="Garbe J."/>
        </authorList>
    </citation>
    <scope>NUCLEOTIDE SEQUENCE</scope>
    <source>
        <strain evidence="1">Duluth1</strain>
        <tissue evidence="1">Whole animal</tissue>
    </source>
</reference>
<comment type="caution">
    <text evidence="1">The sequence shown here is derived from an EMBL/GenBank/DDBJ whole genome shotgun (WGS) entry which is preliminary data.</text>
</comment>
<evidence type="ECO:0000313" key="2">
    <source>
        <dbReference type="Proteomes" id="UP000828390"/>
    </source>
</evidence>
<dbReference type="AlphaFoldDB" id="A0A9D4FQ06"/>
<name>A0A9D4FQ06_DREPO</name>
<dbReference type="EMBL" id="JAIWYP010000007">
    <property type="protein sequence ID" value="KAH3800831.1"/>
    <property type="molecule type" value="Genomic_DNA"/>
</dbReference>
<gene>
    <name evidence="1" type="ORF">DPMN_154474</name>
</gene>
<evidence type="ECO:0000313" key="1">
    <source>
        <dbReference type="EMBL" id="KAH3800831.1"/>
    </source>
</evidence>
<proteinExistence type="predicted"/>
<protein>
    <submittedName>
        <fullName evidence="1">Uncharacterized protein</fullName>
    </submittedName>
</protein>
<organism evidence="1 2">
    <name type="scientific">Dreissena polymorpha</name>
    <name type="common">Zebra mussel</name>
    <name type="synonym">Mytilus polymorpha</name>
    <dbReference type="NCBI Taxonomy" id="45954"/>
    <lineage>
        <taxon>Eukaryota</taxon>
        <taxon>Metazoa</taxon>
        <taxon>Spiralia</taxon>
        <taxon>Lophotrochozoa</taxon>
        <taxon>Mollusca</taxon>
        <taxon>Bivalvia</taxon>
        <taxon>Autobranchia</taxon>
        <taxon>Heteroconchia</taxon>
        <taxon>Euheterodonta</taxon>
        <taxon>Imparidentia</taxon>
        <taxon>Neoheterodontei</taxon>
        <taxon>Myida</taxon>
        <taxon>Dreissenoidea</taxon>
        <taxon>Dreissenidae</taxon>
        <taxon>Dreissena</taxon>
    </lineage>
</organism>
<keyword evidence="2" id="KW-1185">Reference proteome</keyword>
<reference evidence="1" key="1">
    <citation type="journal article" date="2019" name="bioRxiv">
        <title>The Genome of the Zebra Mussel, Dreissena polymorpha: A Resource for Invasive Species Research.</title>
        <authorList>
            <person name="McCartney M.A."/>
            <person name="Auch B."/>
            <person name="Kono T."/>
            <person name="Mallez S."/>
            <person name="Zhang Y."/>
            <person name="Obille A."/>
            <person name="Becker A."/>
            <person name="Abrahante J.E."/>
            <person name="Garbe J."/>
            <person name="Badalamenti J.P."/>
            <person name="Herman A."/>
            <person name="Mangelson H."/>
            <person name="Liachko I."/>
            <person name="Sullivan S."/>
            <person name="Sone E.D."/>
            <person name="Koren S."/>
            <person name="Silverstein K.A.T."/>
            <person name="Beckman K.B."/>
            <person name="Gohl D.M."/>
        </authorList>
    </citation>
    <scope>NUCLEOTIDE SEQUENCE</scope>
    <source>
        <strain evidence="1">Duluth1</strain>
        <tissue evidence="1">Whole animal</tissue>
    </source>
</reference>
<accession>A0A9D4FQ06</accession>
<sequence length="117" mass="11580">MPIIAIQTLLHYTVYFFLFTSAVPVRNDIEYEEEKETADEKAQAAVATGATIVGVVGLTVVGISIAASVAVTQAAVVLAPATVAASTTAATACGGITGVAGANIGASVTVPMGVSVV</sequence>